<sequence>MLEKVIFIAILITRDKVQKILVLTPSLLYLLLFDF</sequence>
<dbReference type="Proteomes" id="UP000276733">
    <property type="component" value="Unassembled WGS sequence"/>
</dbReference>
<dbReference type="EMBL" id="UYIQ01000001">
    <property type="protein sequence ID" value="VDG81485.1"/>
    <property type="molecule type" value="Genomic_DNA"/>
</dbReference>
<evidence type="ECO:0000313" key="2">
    <source>
        <dbReference type="Proteomes" id="UP000276733"/>
    </source>
</evidence>
<proteinExistence type="predicted"/>
<name>A0A7Z9CBA8_CAPOC</name>
<reference evidence="1 2" key="1">
    <citation type="submission" date="2018-11" db="EMBL/GenBank/DDBJ databases">
        <authorList>
            <consortium name="Pathogen Informatics"/>
        </authorList>
    </citation>
    <scope>NUCLEOTIDE SEQUENCE [LARGE SCALE GENOMIC DNA]</scope>
    <source>
        <strain evidence="1 2">NCTC11458</strain>
    </source>
</reference>
<comment type="caution">
    <text evidence="1">The sequence shown here is derived from an EMBL/GenBank/DDBJ whole genome shotgun (WGS) entry which is preliminary data.</text>
</comment>
<evidence type="ECO:0000313" key="1">
    <source>
        <dbReference type="EMBL" id="VDG81485.1"/>
    </source>
</evidence>
<organism evidence="1 2">
    <name type="scientific">Capnocytophaga ochracea</name>
    <dbReference type="NCBI Taxonomy" id="1018"/>
    <lineage>
        <taxon>Bacteria</taxon>
        <taxon>Pseudomonadati</taxon>
        <taxon>Bacteroidota</taxon>
        <taxon>Flavobacteriia</taxon>
        <taxon>Flavobacteriales</taxon>
        <taxon>Flavobacteriaceae</taxon>
        <taxon>Capnocytophaga</taxon>
    </lineage>
</organism>
<dbReference type="AlphaFoldDB" id="A0A7Z9CBA8"/>
<accession>A0A7Z9CBA8</accession>
<protein>
    <submittedName>
        <fullName evidence="1">Uncharacterized protein</fullName>
    </submittedName>
</protein>
<gene>
    <name evidence="1" type="ORF">NCTC11458_00772</name>
</gene>